<proteinExistence type="predicted"/>
<protein>
    <submittedName>
        <fullName evidence="1">Uncharacterized protein</fullName>
    </submittedName>
</protein>
<evidence type="ECO:0000313" key="2">
    <source>
        <dbReference type="Proteomes" id="UP000258927"/>
    </source>
</evidence>
<keyword evidence="2" id="KW-1185">Reference proteome</keyword>
<dbReference type="RefSeq" id="WP_162889132.1">
    <property type="nucleotide sequence ID" value="NZ_CP021330.1"/>
</dbReference>
<sequence>MPTQVNMKTFIEPRQAFRIIGEELFGKDWQESWLDDSKAPQQKEILRYLRAALTSGQVTAHWSTFDFRHSADLTPQEVDREFFRFDLKNNCVFHHDVNQPVFCKIHSVELLNFFKVQSGPTLPPTDLATKECFQWLVGLFSDPEYIPPNADELMGLAREKFNRLSVRGYKAARKEAIASTGRTDISKAGRRKNQIST</sequence>
<reference evidence="1 2" key="1">
    <citation type="submission" date="2017-05" db="EMBL/GenBank/DDBJ databases">
        <title>Genome Analysis of Maritalea myrionectae HL2708#5.</title>
        <authorList>
            <consortium name="Cotde Inc.-PKNU"/>
            <person name="Jang D."/>
            <person name="Oh H.-M."/>
        </authorList>
    </citation>
    <scope>NUCLEOTIDE SEQUENCE [LARGE SCALE GENOMIC DNA]</scope>
    <source>
        <strain evidence="1 2">HL2708#5</strain>
    </source>
</reference>
<dbReference type="EMBL" id="CP021330">
    <property type="protein sequence ID" value="AVX03450.1"/>
    <property type="molecule type" value="Genomic_DNA"/>
</dbReference>
<gene>
    <name evidence="1" type="ORF">MXMO3_00919</name>
</gene>
<dbReference type="AlphaFoldDB" id="A0A2R4MBS7"/>
<name>A0A2R4MBS7_9HYPH</name>
<accession>A0A2R4MBS7</accession>
<organism evidence="1 2">
    <name type="scientific">Maritalea myrionectae</name>
    <dbReference type="NCBI Taxonomy" id="454601"/>
    <lineage>
        <taxon>Bacteria</taxon>
        <taxon>Pseudomonadati</taxon>
        <taxon>Pseudomonadota</taxon>
        <taxon>Alphaproteobacteria</taxon>
        <taxon>Hyphomicrobiales</taxon>
        <taxon>Devosiaceae</taxon>
        <taxon>Maritalea</taxon>
    </lineage>
</organism>
<dbReference type="Proteomes" id="UP000258927">
    <property type="component" value="Chromosome"/>
</dbReference>
<evidence type="ECO:0000313" key="1">
    <source>
        <dbReference type="EMBL" id="AVX03450.1"/>
    </source>
</evidence>
<dbReference type="KEGG" id="mmyr:MXMO3_00919"/>